<dbReference type="GO" id="GO:0010181">
    <property type="term" value="F:FMN binding"/>
    <property type="evidence" value="ECO:0007669"/>
    <property type="project" value="InterPro"/>
</dbReference>
<dbReference type="GeneID" id="19309209"/>
<organism evidence="2 3">
    <name type="scientific">Gloeophyllum trabeum (strain ATCC 11539 / FP-39264 / Madison 617)</name>
    <name type="common">Brown rot fungus</name>
    <dbReference type="NCBI Taxonomy" id="670483"/>
    <lineage>
        <taxon>Eukaryota</taxon>
        <taxon>Fungi</taxon>
        <taxon>Dikarya</taxon>
        <taxon>Basidiomycota</taxon>
        <taxon>Agaricomycotina</taxon>
        <taxon>Agaricomycetes</taxon>
        <taxon>Gloeophyllales</taxon>
        <taxon>Gloeophyllaceae</taxon>
        <taxon>Gloeophyllum</taxon>
    </lineage>
</organism>
<dbReference type="RefSeq" id="XP_007860545.1">
    <property type="nucleotide sequence ID" value="XM_007862354.1"/>
</dbReference>
<protein>
    <recommendedName>
        <fullName evidence="1">Pyridoxamine 5'-phosphate oxidase Alr4036 family FMN-binding domain-containing protein</fullName>
    </recommendedName>
</protein>
<keyword evidence="3" id="KW-1185">Reference proteome</keyword>
<sequence length="131" mass="15184">MEETHHNAYQSASSPVLISTTDVRTPTVTEILCSLSAYSEICFYVRETREQLRITARTYVIPAPTHALYAQFDWKASPYLRAFKKEDKMDWEPLRGDLLRPTPGIALGGGYEQCKKWEETLPRWQEIQDDE</sequence>
<dbReference type="Pfam" id="PF12766">
    <property type="entry name" value="Pyridox_oxase_2"/>
    <property type="match status" value="1"/>
</dbReference>
<dbReference type="EMBL" id="KB469296">
    <property type="protein sequence ID" value="EPQ60056.1"/>
    <property type="molecule type" value="Genomic_DNA"/>
</dbReference>
<proteinExistence type="predicted"/>
<evidence type="ECO:0000313" key="3">
    <source>
        <dbReference type="Proteomes" id="UP000030669"/>
    </source>
</evidence>
<dbReference type="Proteomes" id="UP000030669">
    <property type="component" value="Unassembled WGS sequence"/>
</dbReference>
<name>S7QK07_GLOTA</name>
<feature type="domain" description="Pyridoxamine 5'-phosphate oxidase Alr4036 family FMN-binding" evidence="1">
    <location>
        <begin position="12"/>
        <end position="61"/>
    </location>
</feature>
<dbReference type="InterPro" id="IPR012349">
    <property type="entry name" value="Split_barrel_FMN-bd"/>
</dbReference>
<dbReference type="HOGENOM" id="CLU_1927837_0_0_1"/>
<dbReference type="Gene3D" id="2.30.110.10">
    <property type="entry name" value="Electron Transport, Fmn-binding Protein, Chain A"/>
    <property type="match status" value="1"/>
</dbReference>
<evidence type="ECO:0000259" key="1">
    <source>
        <dbReference type="Pfam" id="PF12766"/>
    </source>
</evidence>
<dbReference type="STRING" id="670483.S7QK07"/>
<gene>
    <name evidence="2" type="ORF">GLOTRDRAFT_89680</name>
</gene>
<dbReference type="InterPro" id="IPR024624">
    <property type="entry name" value="Pyridox_Oxase_Alr4036_FMN-bd"/>
</dbReference>
<dbReference type="KEGG" id="gtr:GLOTRDRAFT_89680"/>
<dbReference type="AlphaFoldDB" id="S7QK07"/>
<dbReference type="OrthoDB" id="434253at2759"/>
<accession>S7QK07</accession>
<reference evidence="2 3" key="1">
    <citation type="journal article" date="2012" name="Science">
        <title>The Paleozoic origin of enzymatic lignin decomposition reconstructed from 31 fungal genomes.</title>
        <authorList>
            <person name="Floudas D."/>
            <person name="Binder M."/>
            <person name="Riley R."/>
            <person name="Barry K."/>
            <person name="Blanchette R.A."/>
            <person name="Henrissat B."/>
            <person name="Martinez A.T."/>
            <person name="Otillar R."/>
            <person name="Spatafora J.W."/>
            <person name="Yadav J.S."/>
            <person name="Aerts A."/>
            <person name="Benoit I."/>
            <person name="Boyd A."/>
            <person name="Carlson A."/>
            <person name="Copeland A."/>
            <person name="Coutinho P.M."/>
            <person name="de Vries R.P."/>
            <person name="Ferreira P."/>
            <person name="Findley K."/>
            <person name="Foster B."/>
            <person name="Gaskell J."/>
            <person name="Glotzer D."/>
            <person name="Gorecki P."/>
            <person name="Heitman J."/>
            <person name="Hesse C."/>
            <person name="Hori C."/>
            <person name="Igarashi K."/>
            <person name="Jurgens J.A."/>
            <person name="Kallen N."/>
            <person name="Kersten P."/>
            <person name="Kohler A."/>
            <person name="Kuees U."/>
            <person name="Kumar T.K.A."/>
            <person name="Kuo A."/>
            <person name="LaButti K."/>
            <person name="Larrondo L.F."/>
            <person name="Lindquist E."/>
            <person name="Ling A."/>
            <person name="Lombard V."/>
            <person name="Lucas S."/>
            <person name="Lundell T."/>
            <person name="Martin R."/>
            <person name="McLaughlin D.J."/>
            <person name="Morgenstern I."/>
            <person name="Morin E."/>
            <person name="Murat C."/>
            <person name="Nagy L.G."/>
            <person name="Nolan M."/>
            <person name="Ohm R.A."/>
            <person name="Patyshakuliyeva A."/>
            <person name="Rokas A."/>
            <person name="Ruiz-Duenas F.J."/>
            <person name="Sabat G."/>
            <person name="Salamov A."/>
            <person name="Samejima M."/>
            <person name="Schmutz J."/>
            <person name="Slot J.C."/>
            <person name="St John F."/>
            <person name="Stenlid J."/>
            <person name="Sun H."/>
            <person name="Sun S."/>
            <person name="Syed K."/>
            <person name="Tsang A."/>
            <person name="Wiebenga A."/>
            <person name="Young D."/>
            <person name="Pisabarro A."/>
            <person name="Eastwood D.C."/>
            <person name="Martin F."/>
            <person name="Cullen D."/>
            <person name="Grigoriev I.V."/>
            <person name="Hibbett D.S."/>
        </authorList>
    </citation>
    <scope>NUCLEOTIDE SEQUENCE [LARGE SCALE GENOMIC DNA]</scope>
    <source>
        <strain evidence="2 3">ATCC 11539</strain>
    </source>
</reference>
<evidence type="ECO:0000313" key="2">
    <source>
        <dbReference type="EMBL" id="EPQ60056.1"/>
    </source>
</evidence>